<gene>
    <name evidence="1" type="ORF">CCMP2556_LOCUS16764</name>
</gene>
<name>A0ABP0KN76_9DINO</name>
<evidence type="ECO:0000313" key="1">
    <source>
        <dbReference type="EMBL" id="CAK9027442.1"/>
    </source>
</evidence>
<comment type="caution">
    <text evidence="1">The sequence shown here is derived from an EMBL/GenBank/DDBJ whole genome shotgun (WGS) entry which is preliminary data.</text>
</comment>
<organism evidence="1 2">
    <name type="scientific">Durusdinium trenchii</name>
    <dbReference type="NCBI Taxonomy" id="1381693"/>
    <lineage>
        <taxon>Eukaryota</taxon>
        <taxon>Sar</taxon>
        <taxon>Alveolata</taxon>
        <taxon>Dinophyceae</taxon>
        <taxon>Suessiales</taxon>
        <taxon>Symbiodiniaceae</taxon>
        <taxon>Durusdinium</taxon>
    </lineage>
</organism>
<proteinExistence type="predicted"/>
<reference evidence="1 2" key="1">
    <citation type="submission" date="2024-02" db="EMBL/GenBank/DDBJ databases">
        <authorList>
            <person name="Chen Y."/>
            <person name="Shah S."/>
            <person name="Dougan E. K."/>
            <person name="Thang M."/>
            <person name="Chan C."/>
        </authorList>
    </citation>
    <scope>NUCLEOTIDE SEQUENCE [LARGE SCALE GENOMIC DNA]</scope>
</reference>
<dbReference type="EMBL" id="CAXAMN010009014">
    <property type="protein sequence ID" value="CAK9027442.1"/>
    <property type="molecule type" value="Genomic_DNA"/>
</dbReference>
<accession>A0ABP0KN76</accession>
<dbReference type="Proteomes" id="UP001642484">
    <property type="component" value="Unassembled WGS sequence"/>
</dbReference>
<evidence type="ECO:0000313" key="2">
    <source>
        <dbReference type="Proteomes" id="UP001642484"/>
    </source>
</evidence>
<keyword evidence="2" id="KW-1185">Reference proteome</keyword>
<protein>
    <submittedName>
        <fullName evidence="1">Uncharacterized protein</fullName>
    </submittedName>
</protein>
<sequence>MLLAFVAVLCQQPLEHNLEEFRFFVEVGTLFAQTLEKSPLRLCEAHHLIANLIQSHISRVSKIWRYYASPEFRSGLCVRMFSERHTKKTTLVSSPEFPGVFFGEAEAGALSLSSSLGLKAAG</sequence>